<evidence type="ECO:0000256" key="3">
    <source>
        <dbReference type="ARBA" id="ARBA00022833"/>
    </source>
</evidence>
<evidence type="ECO:0000256" key="1">
    <source>
        <dbReference type="ARBA" id="ARBA00022723"/>
    </source>
</evidence>
<dbReference type="SMART" id="SM00184">
    <property type="entry name" value="RING"/>
    <property type="match status" value="1"/>
</dbReference>
<dbReference type="RefSeq" id="XP_062744591.1">
    <property type="nucleotide sequence ID" value="XM_062888692.1"/>
</dbReference>
<evidence type="ECO:0000313" key="7">
    <source>
        <dbReference type="EMBL" id="KAK4655616.1"/>
    </source>
</evidence>
<keyword evidence="1" id="KW-0479">Metal-binding</keyword>
<dbReference type="InterPro" id="IPR051834">
    <property type="entry name" value="RING_finger_E3_ligase"/>
</dbReference>
<sequence length="620" mass="66057">MASFGMGPPRRHLDANAGREVVYCHSCAHEWYSDEQPPRLEPECPRCHSEIVEIVEPGESDPRIEAGGLGLGGGGSGSYFRRNAAGEDSDPEEDDIENHLPGGPARSPFGRGLFPPSPGAPDGDNNRPGDEVFNRFFELIMHDLGGGRHVRESQGANNNPGAGAAPSPPQPGRHVHSATFTFVSGPGVRPDQPPPILPLFGPYARSHPRHPYHRHHHSGPHRTVTFVTGGNVADGDPLNRMLAHVMGVPDVGGPQEQGQPGNRAAGPPPMGGVFGLQQLLSTIMNPAAAVHGDAVFTQEALDRIITQLMENSPQTNAAPPASETAIASLERKKVDAELLGPEGKAECTICIDEFKMGDEVTVLPCSHWYHGECVVLWLKEHNTCPICRKPIENREENNAGDNSSSGQRSPGADQAASSSSHAQQPRQSSNEGARVFATFSPRVTAPRPEEEGASGSSTGYQFPTLFSSYTSRVRTPQENQERLERMAGGGGGQRRSSASPPGAWPEDDTAEPRSSRQRSPSRPRDENWGGNNSGSGTPGESNRRSYFSSFTSAGRDQQQQQQQQQQREGSSSSNNNNNGGNGGSSGGGGGGGGIVSWIRDHWTRDRGNGNGNGNGNGGRR</sequence>
<dbReference type="PANTHER" id="PTHR45931:SF3">
    <property type="entry name" value="RING ZINC FINGER-CONTAINING PROTEIN"/>
    <property type="match status" value="1"/>
</dbReference>
<evidence type="ECO:0000256" key="4">
    <source>
        <dbReference type="PROSITE-ProRule" id="PRU00175"/>
    </source>
</evidence>
<feature type="compositionally biased region" description="Polar residues" evidence="5">
    <location>
        <begin position="454"/>
        <end position="478"/>
    </location>
</feature>
<dbReference type="CDD" id="cd16454">
    <property type="entry name" value="RING-H2_PA-TM-RING"/>
    <property type="match status" value="1"/>
</dbReference>
<evidence type="ECO:0000256" key="2">
    <source>
        <dbReference type="ARBA" id="ARBA00022771"/>
    </source>
</evidence>
<evidence type="ECO:0000313" key="8">
    <source>
        <dbReference type="Proteomes" id="UP001323405"/>
    </source>
</evidence>
<dbReference type="InterPro" id="IPR001841">
    <property type="entry name" value="Znf_RING"/>
</dbReference>
<feature type="compositionally biased region" description="Gly residues" evidence="5">
    <location>
        <begin position="608"/>
        <end position="620"/>
    </location>
</feature>
<dbReference type="Pfam" id="PF13639">
    <property type="entry name" value="zf-RING_2"/>
    <property type="match status" value="1"/>
</dbReference>
<feature type="compositionally biased region" description="Polar residues" evidence="5">
    <location>
        <begin position="538"/>
        <end position="556"/>
    </location>
</feature>
<dbReference type="Gene3D" id="3.30.40.10">
    <property type="entry name" value="Zinc/RING finger domain, C3HC4 (zinc finger)"/>
    <property type="match status" value="1"/>
</dbReference>
<dbReference type="InterPro" id="IPR013083">
    <property type="entry name" value="Znf_RING/FYVE/PHD"/>
</dbReference>
<keyword evidence="3" id="KW-0862">Zinc</keyword>
<comment type="caution">
    <text evidence="7">The sequence shown here is derived from an EMBL/GenBank/DDBJ whole genome shotgun (WGS) entry which is preliminary data.</text>
</comment>
<feature type="compositionally biased region" description="Low complexity" evidence="5">
    <location>
        <begin position="557"/>
        <end position="578"/>
    </location>
</feature>
<evidence type="ECO:0000256" key="5">
    <source>
        <dbReference type="SAM" id="MobiDB-lite"/>
    </source>
</evidence>
<feature type="compositionally biased region" description="Low complexity" evidence="5">
    <location>
        <begin position="153"/>
        <end position="165"/>
    </location>
</feature>
<proteinExistence type="predicted"/>
<feature type="compositionally biased region" description="Polar residues" evidence="5">
    <location>
        <begin position="399"/>
        <end position="408"/>
    </location>
</feature>
<keyword evidence="2 4" id="KW-0863">Zinc-finger</keyword>
<feature type="region of interest" description="Disordered" evidence="5">
    <location>
        <begin position="58"/>
        <end position="131"/>
    </location>
</feature>
<organism evidence="7 8">
    <name type="scientific">Podospora pseudocomata</name>
    <dbReference type="NCBI Taxonomy" id="2093779"/>
    <lineage>
        <taxon>Eukaryota</taxon>
        <taxon>Fungi</taxon>
        <taxon>Dikarya</taxon>
        <taxon>Ascomycota</taxon>
        <taxon>Pezizomycotina</taxon>
        <taxon>Sordariomycetes</taxon>
        <taxon>Sordariomycetidae</taxon>
        <taxon>Sordariales</taxon>
        <taxon>Podosporaceae</taxon>
        <taxon>Podospora</taxon>
    </lineage>
</organism>
<accession>A0ABR0GIY5</accession>
<feature type="region of interest" description="Disordered" evidence="5">
    <location>
        <begin position="394"/>
        <end position="620"/>
    </location>
</feature>
<dbReference type="GeneID" id="87908599"/>
<keyword evidence="8" id="KW-1185">Reference proteome</keyword>
<gene>
    <name evidence="7" type="ORF">QC762_303960</name>
</gene>
<feature type="compositionally biased region" description="Gly residues" evidence="5">
    <location>
        <begin position="579"/>
        <end position="594"/>
    </location>
</feature>
<dbReference type="Proteomes" id="UP001323405">
    <property type="component" value="Unassembled WGS sequence"/>
</dbReference>
<feature type="compositionally biased region" description="Basic and acidic residues" evidence="5">
    <location>
        <begin position="598"/>
        <end position="607"/>
    </location>
</feature>
<dbReference type="EMBL" id="JAFFHA010000005">
    <property type="protein sequence ID" value="KAK4655616.1"/>
    <property type="molecule type" value="Genomic_DNA"/>
</dbReference>
<dbReference type="PROSITE" id="PS50089">
    <property type="entry name" value="ZF_RING_2"/>
    <property type="match status" value="1"/>
</dbReference>
<feature type="region of interest" description="Disordered" evidence="5">
    <location>
        <begin position="148"/>
        <end position="192"/>
    </location>
</feature>
<feature type="domain" description="RING-type" evidence="6">
    <location>
        <begin position="347"/>
        <end position="388"/>
    </location>
</feature>
<dbReference type="SUPFAM" id="SSF57850">
    <property type="entry name" value="RING/U-box"/>
    <property type="match status" value="1"/>
</dbReference>
<feature type="compositionally biased region" description="Low complexity" evidence="5">
    <location>
        <begin position="412"/>
        <end position="429"/>
    </location>
</feature>
<feature type="compositionally biased region" description="Gly residues" evidence="5">
    <location>
        <begin position="67"/>
        <end position="77"/>
    </location>
</feature>
<protein>
    <recommendedName>
        <fullName evidence="6">RING-type domain-containing protein</fullName>
    </recommendedName>
</protein>
<name>A0ABR0GIY5_9PEZI</name>
<reference evidence="7 8" key="1">
    <citation type="journal article" date="2023" name="bioRxiv">
        <title>High-quality genome assemblies of four members of thePodospora anserinaspecies complex.</title>
        <authorList>
            <person name="Ament-Velasquez S.L."/>
            <person name="Vogan A.A."/>
            <person name="Wallerman O."/>
            <person name="Hartmann F."/>
            <person name="Gautier V."/>
            <person name="Silar P."/>
            <person name="Giraud T."/>
            <person name="Johannesson H."/>
        </authorList>
    </citation>
    <scope>NUCLEOTIDE SEQUENCE [LARGE SCALE GENOMIC DNA]</scope>
    <source>
        <strain evidence="7 8">CBS 415.72m</strain>
    </source>
</reference>
<evidence type="ECO:0000259" key="6">
    <source>
        <dbReference type="PROSITE" id="PS50089"/>
    </source>
</evidence>
<feature type="compositionally biased region" description="Acidic residues" evidence="5">
    <location>
        <begin position="87"/>
        <end position="96"/>
    </location>
</feature>
<dbReference type="PANTHER" id="PTHR45931">
    <property type="entry name" value="SI:CH211-59O9.10"/>
    <property type="match status" value="1"/>
</dbReference>